<dbReference type="PANTHER" id="PTHR43434">
    <property type="entry name" value="PHOSPHOGLYCOLATE PHOSPHATASE"/>
    <property type="match status" value="1"/>
</dbReference>
<dbReference type="PDB" id="3IRU">
    <property type="method" value="X-ray"/>
    <property type="resolution" value="2.30 A"/>
    <property type="chains" value="A/B=1-277"/>
</dbReference>
<dbReference type="SFLD" id="SFLDG01135">
    <property type="entry name" value="C1.5.6:_HAD__Beta-PGM__Phospha"/>
    <property type="match status" value="1"/>
</dbReference>
<gene>
    <name evidence="2" type="primary">phnX</name>
</gene>
<reference evidence="3 4" key="1">
    <citation type="journal article" date="2013" name="Nat. Commun.">
        <title>Genome sequence and functional genomic analysis of the oil-degrading bacterium Oleispira antarctica.</title>
        <authorList>
            <person name="Kube M."/>
            <person name="Chernikova T.N."/>
            <person name="Al-Ramahi Y."/>
            <person name="Beloqui A."/>
            <person name="Lopez-Cortez N."/>
            <person name="Guazzaroni M.E."/>
            <person name="Heipieper H.J."/>
            <person name="Klages S."/>
            <person name="Kotsyurbenko O.R."/>
            <person name="Langer I."/>
            <person name="Nechitaylo T.Y."/>
            <person name="Lunsdorf H."/>
            <person name="Fernandez M."/>
            <person name="Juarez S."/>
            <person name="Ciordia S."/>
            <person name="Singer A."/>
            <person name="Kagan O."/>
            <person name="Egorova O."/>
            <person name="Petit P.A."/>
            <person name="Stogios P."/>
            <person name="Kim Y."/>
            <person name="Tchigvintsev A."/>
            <person name="Flick R."/>
            <person name="Denaro R."/>
            <person name="Genovese M."/>
            <person name="Albar J.P."/>
            <person name="Reva O.N."/>
            <person name="Martinez-Gomariz M."/>
            <person name="Tran H."/>
            <person name="Ferrer M."/>
            <person name="Savchenko A."/>
            <person name="Yakunin A.F."/>
            <person name="Yakimov M.M."/>
            <person name="Golyshina O.V."/>
            <person name="Reinhardt R."/>
            <person name="Golyshin P.N."/>
        </authorList>
    </citation>
    <scope>X-RAY CRYSTALLOGRAPHY (2.30 ANGSTROMS)</scope>
</reference>
<dbReference type="Gene3D" id="3.40.50.1000">
    <property type="entry name" value="HAD superfamily/HAD-like"/>
    <property type="match status" value="1"/>
</dbReference>
<evidence type="ECO:0007829" key="4">
    <source>
        <dbReference type="PDB" id="3IRU"/>
    </source>
</evidence>
<dbReference type="InterPro" id="IPR023214">
    <property type="entry name" value="HAD_sf"/>
</dbReference>
<dbReference type="InterPro" id="IPR036412">
    <property type="entry name" value="HAD-like_sf"/>
</dbReference>
<comment type="cofactor">
    <cofactor evidence="2">
        <name>Mg(2+)</name>
        <dbReference type="ChEBI" id="CHEBI:18420"/>
    </cofactor>
    <text evidence="2">Binds 1 Mg(2+) ion per subunit.</text>
</comment>
<dbReference type="SUPFAM" id="SSF56784">
    <property type="entry name" value="HAD-like"/>
    <property type="match status" value="1"/>
</dbReference>
<dbReference type="HAMAP" id="MF_01375">
    <property type="entry name" value="PhnX"/>
    <property type="match status" value="1"/>
</dbReference>
<dbReference type="Pfam" id="PF00702">
    <property type="entry name" value="Hydrolase"/>
    <property type="match status" value="1"/>
</dbReference>
<dbReference type="EC" id="3.11.1.1" evidence="2"/>
<feature type="active site" description="Schiff-base intermediate with substrate" evidence="2">
    <location>
        <position position="61"/>
    </location>
</feature>
<evidence type="ECO:0000256" key="2">
    <source>
        <dbReference type="HAMAP-Rule" id="MF_01375"/>
    </source>
</evidence>
<dbReference type="PDBsum" id="3IRU"/>
<dbReference type="GO" id="GO:0005829">
    <property type="term" value="C:cytosol"/>
    <property type="evidence" value="ECO:0007669"/>
    <property type="project" value="TreeGrafter"/>
</dbReference>
<dbReference type="SFLD" id="SFLDG01129">
    <property type="entry name" value="C1.5:_HAD__Beta-PGM__Phosphata"/>
    <property type="match status" value="1"/>
</dbReference>
<dbReference type="GO" id="GO:0006281">
    <property type="term" value="P:DNA repair"/>
    <property type="evidence" value="ECO:0007669"/>
    <property type="project" value="TreeGrafter"/>
</dbReference>
<comment type="catalytic activity">
    <reaction evidence="2">
        <text>phosphonoacetaldehyde + H2O = acetaldehyde + phosphate + H(+)</text>
        <dbReference type="Rhea" id="RHEA:18905"/>
        <dbReference type="ChEBI" id="CHEBI:15343"/>
        <dbReference type="ChEBI" id="CHEBI:15377"/>
        <dbReference type="ChEBI" id="CHEBI:15378"/>
        <dbReference type="ChEBI" id="CHEBI:43474"/>
        <dbReference type="ChEBI" id="CHEBI:58383"/>
        <dbReference type="EC" id="3.11.1.1"/>
    </reaction>
</comment>
<feature type="active site" description="Nucleophile" evidence="2">
    <location>
        <position position="20"/>
    </location>
</feature>
<sequence length="277" mass="30302">GHMLKANVFCAGPVEALILDWAGTTIDFGSLAPVYAFMELFKQEGIEVTQAEAREPMGTEKSEHIRRMLGNSRIANAWLSIKGQASNEEDIKRLYDLFAPIQTRIVAQRSQLIPGWKEVFDKLIAQGIKVGGNTGYGPGMMAPALIAAKEQGYTPASTVFATDVVRGRPFPDMALKVALELEVGHVNGCIKVDDTLPGIEEGLRAGMWTVGVSCSGNEVGLDREDWQALSSDEQQSYRQHAEQRLFNAGAHYVIDSVADLETVITDVNRRLARGEKP</sequence>
<accession>D0VWZ7</accession>
<feature type="binding site" evidence="2">
    <location>
        <position position="194"/>
    </location>
    <ligand>
        <name>Mg(2+)</name>
        <dbReference type="ChEBI" id="CHEBI:18420"/>
    </ligand>
</feature>
<feature type="binding site" evidence="2">
    <location>
        <position position="20"/>
    </location>
    <ligand>
        <name>Mg(2+)</name>
        <dbReference type="ChEBI" id="CHEBI:18420"/>
    </ligand>
</feature>
<evidence type="ECO:0000256" key="1">
    <source>
        <dbReference type="ARBA" id="ARBA00023270"/>
    </source>
</evidence>
<dbReference type="AlphaFoldDB" id="D0VWZ7"/>
<keyword evidence="1 2" id="KW-0704">Schiff base</keyword>
<comment type="similarity">
    <text evidence="2">Belongs to the HAD-like hydrolase superfamily. PhnX family.</text>
</comment>
<keyword evidence="2" id="KW-0479">Metal-binding</keyword>
<feature type="binding site" evidence="2">
    <location>
        <position position="22"/>
    </location>
    <ligand>
        <name>Mg(2+)</name>
        <dbReference type="ChEBI" id="CHEBI:18420"/>
    </ligand>
</feature>
<dbReference type="CDD" id="cd02586">
    <property type="entry name" value="HAD_PHN"/>
    <property type="match status" value="1"/>
</dbReference>
<evidence type="ECO:0000313" key="3">
    <source>
        <dbReference type="PDB" id="3IRU"/>
    </source>
</evidence>
<dbReference type="GO" id="GO:0050194">
    <property type="term" value="F:phosphonoacetaldehyde hydrolase activity"/>
    <property type="evidence" value="ECO:0007669"/>
    <property type="project" value="UniProtKB-UniRule"/>
</dbReference>
<dbReference type="NCBIfam" id="TIGR01422">
    <property type="entry name" value="phosphonatase"/>
    <property type="match status" value="1"/>
</dbReference>
<dbReference type="InterPro" id="IPR050155">
    <property type="entry name" value="HAD-like_hydrolase_sf"/>
</dbReference>
<keyword evidence="2" id="KW-0378">Hydrolase</keyword>
<dbReference type="GO" id="GO:0019700">
    <property type="term" value="P:organic phosphonate catabolic process"/>
    <property type="evidence" value="ECO:0007669"/>
    <property type="project" value="InterPro"/>
</dbReference>
<comment type="function">
    <text evidence="2">Involved in phosphonate degradation.</text>
</comment>
<dbReference type="InterPro" id="IPR006439">
    <property type="entry name" value="HAD-SF_hydro_IA"/>
</dbReference>
<dbReference type="Gene3D" id="1.10.150.240">
    <property type="entry name" value="Putative phosphatase, domain 2"/>
    <property type="match status" value="1"/>
</dbReference>
<name>D0VWZ7_OLEAN</name>
<dbReference type="GO" id="GO:0008967">
    <property type="term" value="F:phosphoglycolate phosphatase activity"/>
    <property type="evidence" value="ECO:0007669"/>
    <property type="project" value="TreeGrafter"/>
</dbReference>
<keyword evidence="3 4" id="KW-0002">3D-structure</keyword>
<dbReference type="SFLD" id="SFLDS00003">
    <property type="entry name" value="Haloacid_Dehalogenase"/>
    <property type="match status" value="1"/>
</dbReference>
<keyword evidence="2" id="KW-0460">Magnesium</keyword>
<dbReference type="NCBIfam" id="TIGR01509">
    <property type="entry name" value="HAD-SF-IA-v3"/>
    <property type="match status" value="1"/>
</dbReference>
<dbReference type="InterPro" id="IPR006323">
    <property type="entry name" value="Phosphonoacetald_hydro"/>
</dbReference>
<dbReference type="PANTHER" id="PTHR43434:SF19">
    <property type="entry name" value="PHOSPHONOACETALDEHYDE HYDROLASE"/>
    <property type="match status" value="1"/>
</dbReference>
<dbReference type="GO" id="GO:0000287">
    <property type="term" value="F:magnesium ion binding"/>
    <property type="evidence" value="ECO:0007669"/>
    <property type="project" value="UniProtKB-UniRule"/>
</dbReference>
<protein>
    <recommendedName>
        <fullName evidence="2">Phosphonoacetaldehyde hydrolase</fullName>
        <shortName evidence="2">Phosphonatase</shortName>
        <ecNumber evidence="2">3.11.1.1</ecNumber>
    </recommendedName>
    <alternativeName>
        <fullName evidence="2">Phosphonoacetaldehyde phosphonohydrolase</fullName>
    </alternativeName>
</protein>
<comment type="subunit">
    <text evidence="2">Homodimer.</text>
</comment>
<dbReference type="InterPro" id="IPR023198">
    <property type="entry name" value="PGP-like_dom2"/>
</dbReference>
<dbReference type="SMR" id="D0VWZ7"/>
<proteinExistence type="evidence at protein level"/>
<dbReference type="EvolutionaryTrace" id="D0VWZ7"/>
<organism evidence="3">
    <name type="scientific">Oleispira antarctica</name>
    <dbReference type="NCBI Taxonomy" id="188908"/>
    <lineage>
        <taxon>Bacteria</taxon>
        <taxon>Pseudomonadati</taxon>
        <taxon>Pseudomonadota</taxon>
        <taxon>Gammaproteobacteria</taxon>
        <taxon>Oceanospirillales</taxon>
        <taxon>Oceanospirillaceae</taxon>
        <taxon>Oleispira</taxon>
    </lineage>
</organism>